<dbReference type="Proteomes" id="UP000216004">
    <property type="component" value="Unassembled WGS sequence"/>
</dbReference>
<comment type="caution">
    <text evidence="1">The sequence shown here is derived from an EMBL/GenBank/DDBJ whole genome shotgun (WGS) entry which is preliminary data.</text>
</comment>
<evidence type="ECO:0000313" key="1">
    <source>
        <dbReference type="EMBL" id="OZG50594.1"/>
    </source>
</evidence>
<sequence>MSASDQRIHFSLDIPSDWECMELSRQGRRKYAQQKATEVVEKFPSLSIYQKKLEDTLYKELTSSWSMGVRYGASMSTPTTDGLLSASVTVSVLPEPPRRDDISTFDAIVATIHENDDESQGDDESDISQVVLPQAGKAIRVLGHRVFRPNGVSKAVPYSVFQTYLPYAGRVVLVMGMTFCTDVEDLLFELFELITSTLTVWIDGGDH</sequence>
<accession>A0A261EUP7</accession>
<organism evidence="1 2">
    <name type="scientific">Bombiscardovia coagulans</name>
    <dbReference type="NCBI Taxonomy" id="686666"/>
    <lineage>
        <taxon>Bacteria</taxon>
        <taxon>Bacillati</taxon>
        <taxon>Actinomycetota</taxon>
        <taxon>Actinomycetes</taxon>
        <taxon>Bifidobacteriales</taxon>
        <taxon>Bifidobacteriaceae</taxon>
        <taxon>Bombiscardovia</taxon>
    </lineage>
</organism>
<keyword evidence="2" id="KW-1185">Reference proteome</keyword>
<name>A0A261EUP7_9BIFI</name>
<protein>
    <submittedName>
        <fullName evidence="1">Uncharacterized protein</fullName>
    </submittedName>
</protein>
<reference evidence="1 2" key="1">
    <citation type="journal article" date="2017" name="BMC Genomics">
        <title>Comparative genomic and phylogenomic analyses of the Bifidobacteriaceae family.</title>
        <authorList>
            <person name="Lugli G.A."/>
            <person name="Milani C."/>
            <person name="Turroni F."/>
            <person name="Duranti S."/>
            <person name="Mancabelli L."/>
            <person name="Mangifesta M."/>
            <person name="Ferrario C."/>
            <person name="Modesto M."/>
            <person name="Mattarelli P."/>
            <person name="Jiri K."/>
            <person name="van Sinderen D."/>
            <person name="Ventura M."/>
        </authorList>
    </citation>
    <scope>NUCLEOTIDE SEQUENCE [LARGE SCALE GENOMIC DNA]</scope>
    <source>
        <strain evidence="1 2">DSM 22924</strain>
    </source>
</reference>
<dbReference type="EMBL" id="MWWS01000003">
    <property type="protein sequence ID" value="OZG50594.1"/>
    <property type="molecule type" value="Genomic_DNA"/>
</dbReference>
<dbReference type="AlphaFoldDB" id="A0A261EUP7"/>
<gene>
    <name evidence="1" type="ORF">BOCO_0194</name>
</gene>
<proteinExistence type="predicted"/>
<evidence type="ECO:0000313" key="2">
    <source>
        <dbReference type="Proteomes" id="UP000216004"/>
    </source>
</evidence>